<dbReference type="PROSITE" id="PS00436">
    <property type="entry name" value="PEROXIDASE_2"/>
    <property type="match status" value="1"/>
</dbReference>
<dbReference type="SUPFAM" id="SSF48113">
    <property type="entry name" value="Heme-dependent peroxidases"/>
    <property type="match status" value="1"/>
</dbReference>
<dbReference type="PROSITE" id="PS00435">
    <property type="entry name" value="PEROXIDASE_1"/>
    <property type="match status" value="1"/>
</dbReference>
<dbReference type="Gene3D" id="1.10.520.10">
    <property type="match status" value="1"/>
</dbReference>
<sequence>MAHFQIGEGFKWEAAFFCCWVLCWVAVSSNAEGRAVNASTRPKLNRLFYSHSCPRLEHVVSSTMARHLQQNIASGAPLLRMFFHDCAVNGCDASVLIDSTPNNTAERDAIPNQTVRGYHIVDDIKSQVEVMCPGIVSCADIIALASRDAVVLAGGPTWHVELGRRDGRISRADQAGSQLPSSQSTAESLITQFAALGLTPRDMATLSGAHTFGRVHCAQVARRFFGFNSTTGYDPLLSDTYATKLRTMCPQPVDGTSRIPTEPITPDQFDEHYYTAVLQDRGILTSDSSLLVNAKTGRYVKEYAQNRTVFFERFAAAMLKMGRFGVKLGTEGEIRRVCSAVN</sequence>
<dbReference type="EnsemblPlants" id="Pp3c3_1110V3.2">
    <property type="protein sequence ID" value="Pp3c3_1110V3.2"/>
    <property type="gene ID" value="Pp3c3_1110"/>
</dbReference>
<dbReference type="PROSITE" id="PS50873">
    <property type="entry name" value="PEROXIDASE_4"/>
    <property type="match status" value="1"/>
</dbReference>
<proteinExistence type="inferred from homology"/>
<dbReference type="EMBL" id="ABEU02000003">
    <property type="protein sequence ID" value="PNR56847.1"/>
    <property type="molecule type" value="Genomic_DNA"/>
</dbReference>
<keyword evidence="10 17" id="KW-1015">Disulfide bond</keyword>
<protein>
    <recommendedName>
        <fullName evidence="3 18">Peroxidase</fullName>
        <ecNumber evidence="3 18">1.11.1.7</ecNumber>
    </recommendedName>
</protein>
<evidence type="ECO:0000256" key="8">
    <source>
        <dbReference type="ARBA" id="ARBA00023002"/>
    </source>
</evidence>
<keyword evidence="18" id="KW-0732">Signal</keyword>
<evidence type="ECO:0000256" key="14">
    <source>
        <dbReference type="PIRSR" id="PIRSR600823-2"/>
    </source>
</evidence>
<keyword evidence="8 18" id="KW-0560">Oxidoreductase</keyword>
<keyword evidence="5 18" id="KW-0349">Heme</keyword>
<evidence type="ECO:0000256" key="18">
    <source>
        <dbReference type="RuleBase" id="RU362060"/>
    </source>
</evidence>
<dbReference type="CDD" id="cd00693">
    <property type="entry name" value="secretory_peroxidase"/>
    <property type="match status" value="1"/>
</dbReference>
<feature type="binding site" evidence="15">
    <location>
        <position position="88"/>
    </location>
    <ligand>
        <name>Ca(2+)</name>
        <dbReference type="ChEBI" id="CHEBI:29108"/>
        <label>1</label>
    </ligand>
</feature>
<keyword evidence="12 18" id="KW-0376">Hydrogen peroxide</keyword>
<dbReference type="AlphaFoldDB" id="A9RB76"/>
<feature type="binding site" evidence="15">
    <location>
        <position position="92"/>
    </location>
    <ligand>
        <name>Ca(2+)</name>
        <dbReference type="ChEBI" id="CHEBI:29108"/>
        <label>1</label>
    </ligand>
</feature>
<dbReference type="Pfam" id="PF00141">
    <property type="entry name" value="peroxidase"/>
    <property type="match status" value="1"/>
</dbReference>
<feature type="signal peptide" evidence="18">
    <location>
        <begin position="1"/>
        <end position="33"/>
    </location>
</feature>
<feature type="chain" id="PRO_5014205153" description="Peroxidase" evidence="18">
    <location>
        <begin position="34"/>
        <end position="342"/>
    </location>
</feature>
<dbReference type="EC" id="1.11.1.7" evidence="3 18"/>
<keyword evidence="18" id="KW-0964">Secreted</keyword>
<keyword evidence="9 15" id="KW-0408">Iron</keyword>
<dbReference type="PANTHER" id="PTHR31517:SF48">
    <property type="entry name" value="PEROXIDASE 16-RELATED"/>
    <property type="match status" value="1"/>
</dbReference>
<dbReference type="GO" id="GO:0046872">
    <property type="term" value="F:metal ion binding"/>
    <property type="evidence" value="ECO:0007669"/>
    <property type="project" value="UniProtKB-UniRule"/>
</dbReference>
<evidence type="ECO:0000256" key="6">
    <source>
        <dbReference type="ARBA" id="ARBA00022723"/>
    </source>
</evidence>
<dbReference type="GO" id="GO:0042744">
    <property type="term" value="P:hydrogen peroxide catabolic process"/>
    <property type="evidence" value="ECO:0007669"/>
    <property type="project" value="UniProtKB-KW"/>
</dbReference>
<dbReference type="GO" id="GO:0020037">
    <property type="term" value="F:heme binding"/>
    <property type="evidence" value="ECO:0007669"/>
    <property type="project" value="UniProtKB-UniRule"/>
</dbReference>
<dbReference type="GO" id="GO:0004601">
    <property type="term" value="F:peroxidase activity"/>
    <property type="evidence" value="ECO:0000318"/>
    <property type="project" value="GO_Central"/>
</dbReference>
<reference evidence="21" key="3">
    <citation type="submission" date="2020-12" db="UniProtKB">
        <authorList>
            <consortium name="EnsemblPlants"/>
        </authorList>
    </citation>
    <scope>IDENTIFICATION</scope>
</reference>
<feature type="binding site" evidence="15">
    <location>
        <position position="270"/>
    </location>
    <ligand>
        <name>Ca(2+)</name>
        <dbReference type="ChEBI" id="CHEBI:29108"/>
        <label>2</label>
    </ligand>
</feature>
<feature type="binding site" description="axial binding residue" evidence="15">
    <location>
        <position position="210"/>
    </location>
    <ligand>
        <name>heme b</name>
        <dbReference type="ChEBI" id="CHEBI:60344"/>
    </ligand>
    <ligandPart>
        <name>Fe</name>
        <dbReference type="ChEBI" id="CHEBI:18248"/>
    </ligandPart>
</feature>
<organism evidence="20">
    <name type="scientific">Physcomitrium patens</name>
    <name type="common">Spreading-leaved earth moss</name>
    <name type="synonym">Physcomitrella patens</name>
    <dbReference type="NCBI Taxonomy" id="3218"/>
    <lineage>
        <taxon>Eukaryota</taxon>
        <taxon>Viridiplantae</taxon>
        <taxon>Streptophyta</taxon>
        <taxon>Embryophyta</taxon>
        <taxon>Bryophyta</taxon>
        <taxon>Bryophytina</taxon>
        <taxon>Bryopsida</taxon>
        <taxon>Funariidae</taxon>
        <taxon>Funariales</taxon>
        <taxon>Funariaceae</taxon>
        <taxon>Physcomitrium</taxon>
    </lineage>
</organism>
<dbReference type="GO" id="GO:0006979">
    <property type="term" value="P:response to oxidative stress"/>
    <property type="evidence" value="ECO:0007669"/>
    <property type="project" value="UniProtKB-UniRule"/>
</dbReference>
<dbReference type="InterPro" id="IPR033905">
    <property type="entry name" value="Secretory_peroxidase"/>
</dbReference>
<evidence type="ECO:0000256" key="15">
    <source>
        <dbReference type="PIRSR" id="PIRSR600823-3"/>
    </source>
</evidence>
<feature type="binding site" evidence="15">
    <location>
        <position position="265"/>
    </location>
    <ligand>
        <name>Ca(2+)</name>
        <dbReference type="ChEBI" id="CHEBI:29108"/>
        <label>2</label>
    </ligand>
</feature>
<evidence type="ECO:0000256" key="4">
    <source>
        <dbReference type="ARBA" id="ARBA00022559"/>
    </source>
</evidence>
<dbReference type="PaxDb" id="3218-PP1S1_302V6.1"/>
<dbReference type="GO" id="GO:0005576">
    <property type="term" value="C:extracellular region"/>
    <property type="evidence" value="ECO:0007669"/>
    <property type="project" value="UniProtKB-SubCell"/>
</dbReference>
<dbReference type="InterPro" id="IPR019793">
    <property type="entry name" value="Peroxidases_heam-ligand_BS"/>
</dbReference>
<keyword evidence="4 18" id="KW-0575">Peroxidase</keyword>
<comment type="similarity">
    <text evidence="18">Belongs to the peroxidase family. Classical plant (class III) peroxidase subfamily.</text>
</comment>
<comment type="cofactor">
    <cofactor evidence="15 18">
        <name>Ca(2+)</name>
        <dbReference type="ChEBI" id="CHEBI:29108"/>
    </cofactor>
    <text evidence="15 18">Binds 2 calcium ions per subunit.</text>
</comment>
<dbReference type="InterPro" id="IPR002016">
    <property type="entry name" value="Haem_peroxidase"/>
</dbReference>
<feature type="disulfide bond" evidence="17">
    <location>
        <begin position="138"/>
        <end position="338"/>
    </location>
</feature>
<feature type="binding site" evidence="15">
    <location>
        <position position="85"/>
    </location>
    <ligand>
        <name>Ca(2+)</name>
        <dbReference type="ChEBI" id="CHEBI:29108"/>
        <label>1</label>
    </ligand>
</feature>
<feature type="binding site" evidence="15">
    <location>
        <position position="106"/>
    </location>
    <ligand>
        <name>Ca(2+)</name>
        <dbReference type="ChEBI" id="CHEBI:29108"/>
        <label>1</label>
    </ligand>
</feature>
<evidence type="ECO:0000256" key="5">
    <source>
        <dbReference type="ARBA" id="ARBA00022617"/>
    </source>
</evidence>
<dbReference type="Gramene" id="Pp3c3_1110V3.1">
    <property type="protein sequence ID" value="Pp3c3_1110V3.1"/>
    <property type="gene ID" value="Pp3c3_1110"/>
</dbReference>
<dbReference type="HOGENOM" id="CLU_010543_0_3_1"/>
<dbReference type="GO" id="GO:0140825">
    <property type="term" value="F:lactoperoxidase activity"/>
    <property type="evidence" value="ECO:0007669"/>
    <property type="project" value="UniProtKB-EC"/>
</dbReference>
<dbReference type="STRING" id="3218.A9RB76"/>
<dbReference type="InterPro" id="IPR019794">
    <property type="entry name" value="Peroxidases_AS"/>
</dbReference>
<keyword evidence="6 15" id="KW-0479">Metal-binding</keyword>
<dbReference type="PRINTS" id="PR00458">
    <property type="entry name" value="PEROXIDASE"/>
</dbReference>
<evidence type="ECO:0000256" key="12">
    <source>
        <dbReference type="ARBA" id="ARBA00023324"/>
    </source>
</evidence>
<evidence type="ECO:0000256" key="11">
    <source>
        <dbReference type="ARBA" id="ARBA00023180"/>
    </source>
</evidence>
<evidence type="ECO:0000256" key="16">
    <source>
        <dbReference type="PIRSR" id="PIRSR600823-4"/>
    </source>
</evidence>
<feature type="domain" description="Plant heme peroxidase family profile" evidence="19">
    <location>
        <begin position="43"/>
        <end position="342"/>
    </location>
</feature>
<name>A9RB76_PHYPA</name>
<dbReference type="GO" id="GO:0009505">
    <property type="term" value="C:plant-type cell wall"/>
    <property type="evidence" value="ECO:0000318"/>
    <property type="project" value="GO_Central"/>
</dbReference>
<evidence type="ECO:0000256" key="7">
    <source>
        <dbReference type="ARBA" id="ARBA00022837"/>
    </source>
</evidence>
<dbReference type="GO" id="GO:0006950">
    <property type="term" value="P:response to stress"/>
    <property type="evidence" value="ECO:0000318"/>
    <property type="project" value="GO_Central"/>
</dbReference>
<dbReference type="Proteomes" id="UP000006727">
    <property type="component" value="Chromosome 3"/>
</dbReference>
<evidence type="ECO:0000256" key="10">
    <source>
        <dbReference type="ARBA" id="ARBA00023157"/>
    </source>
</evidence>
<evidence type="ECO:0000256" key="17">
    <source>
        <dbReference type="PIRSR" id="PIRSR600823-5"/>
    </source>
</evidence>
<feature type="disulfide bond" evidence="17">
    <location>
        <begin position="86"/>
        <end position="91"/>
    </location>
</feature>
<dbReference type="EnsemblPlants" id="Pp3c3_1110V3.1">
    <property type="protein sequence ID" value="Pp3c3_1110V3.1"/>
    <property type="gene ID" value="Pp3c3_1110"/>
</dbReference>
<accession>A9RB76</accession>
<comment type="subcellular location">
    <subcellularLocation>
        <location evidence="18">Secreted</location>
    </subcellularLocation>
</comment>
<feature type="binding site" evidence="15">
    <location>
        <position position="211"/>
    </location>
    <ligand>
        <name>Ca(2+)</name>
        <dbReference type="ChEBI" id="CHEBI:29108"/>
        <label>2</label>
    </ligand>
</feature>
<comment type="function">
    <text evidence="18">Removal of H(2)O(2), oxidation of toxic reductants, biosynthesis and degradation of lignin, suberization, auxin catabolism, response to environmental stresses such as wounding, pathogen attack and oxidative stress.</text>
</comment>
<feature type="binding site" evidence="15">
    <location>
        <position position="90"/>
    </location>
    <ligand>
        <name>Ca(2+)</name>
        <dbReference type="ChEBI" id="CHEBI:29108"/>
        <label>1</label>
    </ligand>
</feature>
<evidence type="ECO:0000256" key="1">
    <source>
        <dbReference type="ARBA" id="ARBA00000189"/>
    </source>
</evidence>
<evidence type="ECO:0000256" key="13">
    <source>
        <dbReference type="PIRSR" id="PIRSR600823-1"/>
    </source>
</evidence>
<gene>
    <name evidence="21" type="primary">LOC112280638</name>
    <name evidence="20" type="ORF">PHYPA_003839</name>
</gene>
<feature type="binding site" evidence="14">
    <location>
        <position position="180"/>
    </location>
    <ligand>
        <name>substrate</name>
    </ligand>
</feature>
<keyword evidence="7 15" id="KW-0106">Calcium</keyword>
<evidence type="ECO:0000313" key="20">
    <source>
        <dbReference type="EMBL" id="PNR56847.1"/>
    </source>
</evidence>
<dbReference type="InterPro" id="IPR010255">
    <property type="entry name" value="Haem_peroxidase_sf"/>
</dbReference>
<evidence type="ECO:0000313" key="22">
    <source>
        <dbReference type="Proteomes" id="UP000006727"/>
    </source>
</evidence>
<evidence type="ECO:0000256" key="9">
    <source>
        <dbReference type="ARBA" id="ARBA00023004"/>
    </source>
</evidence>
<dbReference type="eggNOG" id="ENOG502QRTP">
    <property type="taxonomic scope" value="Eukaryota"/>
</dbReference>
<evidence type="ECO:0000259" key="19">
    <source>
        <dbReference type="PROSITE" id="PS50873"/>
    </source>
</evidence>
<dbReference type="InterPro" id="IPR000823">
    <property type="entry name" value="Peroxidase_pln"/>
</dbReference>
<dbReference type="GeneID" id="112280638"/>
<feature type="active site" description="Proton acceptor" evidence="13">
    <location>
        <position position="84"/>
    </location>
</feature>
<feature type="disulfide bond" evidence="17">
    <location>
        <begin position="53"/>
        <end position="132"/>
    </location>
</feature>
<evidence type="ECO:0000313" key="21">
    <source>
        <dbReference type="EnsemblPlants" id="Pp3c3_1110V3.1"/>
    </source>
</evidence>
<reference evidence="20 22" key="1">
    <citation type="journal article" date="2008" name="Science">
        <title>The Physcomitrella genome reveals evolutionary insights into the conquest of land by plants.</title>
        <authorList>
            <person name="Rensing S."/>
            <person name="Lang D."/>
            <person name="Zimmer A."/>
            <person name="Terry A."/>
            <person name="Salamov A."/>
            <person name="Shapiro H."/>
            <person name="Nishiyama T."/>
            <person name="Perroud P.-F."/>
            <person name="Lindquist E."/>
            <person name="Kamisugi Y."/>
            <person name="Tanahashi T."/>
            <person name="Sakakibara K."/>
            <person name="Fujita T."/>
            <person name="Oishi K."/>
            <person name="Shin-I T."/>
            <person name="Kuroki Y."/>
            <person name="Toyoda A."/>
            <person name="Suzuki Y."/>
            <person name="Hashimoto A."/>
            <person name="Yamaguchi K."/>
            <person name="Sugano A."/>
            <person name="Kohara Y."/>
            <person name="Fujiyama A."/>
            <person name="Anterola A."/>
            <person name="Aoki S."/>
            <person name="Ashton N."/>
            <person name="Barbazuk W.B."/>
            <person name="Barker E."/>
            <person name="Bennetzen J."/>
            <person name="Bezanilla M."/>
            <person name="Blankenship R."/>
            <person name="Cho S.H."/>
            <person name="Dutcher S."/>
            <person name="Estelle M."/>
            <person name="Fawcett J.A."/>
            <person name="Gundlach H."/>
            <person name="Hanada K."/>
            <person name="Heyl A."/>
            <person name="Hicks K.A."/>
            <person name="Hugh J."/>
            <person name="Lohr M."/>
            <person name="Mayer K."/>
            <person name="Melkozernov A."/>
            <person name="Murata T."/>
            <person name="Nelson D."/>
            <person name="Pils B."/>
            <person name="Prigge M."/>
            <person name="Reiss B."/>
            <person name="Renner T."/>
            <person name="Rombauts S."/>
            <person name="Rushton P."/>
            <person name="Sanderfoot A."/>
            <person name="Schween G."/>
            <person name="Shiu S.-H."/>
            <person name="Stueber K."/>
            <person name="Theodoulou F.L."/>
            <person name="Tu H."/>
            <person name="Van de Peer Y."/>
            <person name="Verrier P.J."/>
            <person name="Waters E."/>
            <person name="Wood A."/>
            <person name="Yang L."/>
            <person name="Cove D."/>
            <person name="Cuming A."/>
            <person name="Hasebe M."/>
            <person name="Lucas S."/>
            <person name="Mishler D.B."/>
            <person name="Reski R."/>
            <person name="Grigoriev I."/>
            <person name="Quatrano R.S."/>
            <person name="Boore J.L."/>
        </authorList>
    </citation>
    <scope>NUCLEOTIDE SEQUENCE [LARGE SCALE GENOMIC DNA]</scope>
    <source>
        <strain evidence="21 22">cv. Gransden 2004</strain>
    </source>
</reference>
<dbReference type="PANTHER" id="PTHR31517">
    <property type="match status" value="1"/>
</dbReference>
<feature type="binding site" evidence="15">
    <location>
        <position position="94"/>
    </location>
    <ligand>
        <name>Ca(2+)</name>
        <dbReference type="ChEBI" id="CHEBI:29108"/>
        <label>1</label>
    </ligand>
</feature>
<comment type="similarity">
    <text evidence="2">Belongs to the peroxidase family. Ascorbate peroxidase subfamily.</text>
</comment>
<feature type="disulfide bond" evidence="17">
    <location>
        <begin position="217"/>
        <end position="249"/>
    </location>
</feature>
<comment type="cofactor">
    <cofactor evidence="15 18">
        <name>heme b</name>
        <dbReference type="ChEBI" id="CHEBI:60344"/>
    </cofactor>
    <text evidence="15 18">Binds 1 heme b (iron(II)-protoporphyrin IX) group per subunit.</text>
</comment>
<dbReference type="PRINTS" id="PR00461">
    <property type="entry name" value="PLPEROXIDASE"/>
</dbReference>
<comment type="catalytic activity">
    <reaction evidence="1 18">
        <text>2 a phenolic donor + H2O2 = 2 a phenolic radical donor + 2 H2O</text>
        <dbReference type="Rhea" id="RHEA:56136"/>
        <dbReference type="ChEBI" id="CHEBI:15377"/>
        <dbReference type="ChEBI" id="CHEBI:16240"/>
        <dbReference type="ChEBI" id="CHEBI:139520"/>
        <dbReference type="ChEBI" id="CHEBI:139521"/>
        <dbReference type="EC" id="1.11.1.7"/>
    </reaction>
</comment>
<dbReference type="OrthoDB" id="2113341at2759"/>
<evidence type="ECO:0000256" key="2">
    <source>
        <dbReference type="ARBA" id="ARBA00006873"/>
    </source>
</evidence>
<keyword evidence="11" id="KW-0325">Glycoprotein</keyword>
<feature type="site" description="Transition state stabilizer" evidence="16">
    <location>
        <position position="80"/>
    </location>
</feature>
<dbReference type="Gene3D" id="1.10.420.10">
    <property type="entry name" value="Peroxidase, domain 2"/>
    <property type="match status" value="1"/>
</dbReference>
<evidence type="ECO:0000256" key="3">
    <source>
        <dbReference type="ARBA" id="ARBA00012313"/>
    </source>
</evidence>
<dbReference type="FunFam" id="1.10.420.10:FF:000001">
    <property type="entry name" value="Peroxidase"/>
    <property type="match status" value="1"/>
</dbReference>
<reference evidence="20 22" key="2">
    <citation type="journal article" date="2018" name="Plant J.">
        <title>The Physcomitrella patens chromosome-scale assembly reveals moss genome structure and evolution.</title>
        <authorList>
            <person name="Lang D."/>
            <person name="Ullrich K.K."/>
            <person name="Murat F."/>
            <person name="Fuchs J."/>
            <person name="Jenkins J."/>
            <person name="Haas F.B."/>
            <person name="Piednoel M."/>
            <person name="Gundlach H."/>
            <person name="Van Bel M."/>
            <person name="Meyberg R."/>
            <person name="Vives C."/>
            <person name="Morata J."/>
            <person name="Symeonidi A."/>
            <person name="Hiss M."/>
            <person name="Muchero W."/>
            <person name="Kamisugi Y."/>
            <person name="Saleh O."/>
            <person name="Blanc G."/>
            <person name="Decker E.L."/>
            <person name="van Gessel N."/>
            <person name="Grimwood J."/>
            <person name="Hayes R.D."/>
            <person name="Graham S.W."/>
            <person name="Gunter L.E."/>
            <person name="McDaniel S.F."/>
            <person name="Hoernstein S.N.W."/>
            <person name="Larsson A."/>
            <person name="Li F.W."/>
            <person name="Perroud P.F."/>
            <person name="Phillips J."/>
            <person name="Ranjan P."/>
            <person name="Rokshar D.S."/>
            <person name="Rothfels C.J."/>
            <person name="Schneider L."/>
            <person name="Shu S."/>
            <person name="Stevenson D.W."/>
            <person name="Thummler F."/>
            <person name="Tillich M."/>
            <person name="Villarreal Aguilar J.C."/>
            <person name="Widiez T."/>
            <person name="Wong G.K."/>
            <person name="Wymore A."/>
            <person name="Zhang Y."/>
            <person name="Zimmer A.D."/>
            <person name="Quatrano R.S."/>
            <person name="Mayer K.F.X."/>
            <person name="Goodstein D."/>
            <person name="Casacuberta J.M."/>
            <person name="Vandepoele K."/>
            <person name="Reski R."/>
            <person name="Cuming A.C."/>
            <person name="Tuskan G.A."/>
            <person name="Maumus F."/>
            <person name="Salse J."/>
            <person name="Schmutz J."/>
            <person name="Rensing S.A."/>
        </authorList>
    </citation>
    <scope>NUCLEOTIDE SEQUENCE [LARGE SCALE GENOMIC DNA]</scope>
    <source>
        <strain evidence="21 22">cv. Gransden 2004</strain>
    </source>
</reference>
<dbReference type="FunFam" id="1.10.520.10:FF:000001">
    <property type="entry name" value="Peroxidase"/>
    <property type="match status" value="1"/>
</dbReference>
<dbReference type="Gramene" id="Pp3c3_1110V3.2">
    <property type="protein sequence ID" value="Pp3c3_1110V3.2"/>
    <property type="gene ID" value="Pp3c3_1110"/>
</dbReference>
<dbReference type="RefSeq" id="XP_024372098.1">
    <property type="nucleotide sequence ID" value="XM_024516330.2"/>
</dbReference>
<keyword evidence="22" id="KW-1185">Reference proteome</keyword>
<dbReference type="OMA" id="TWHVELG"/>